<evidence type="ECO:0000256" key="4">
    <source>
        <dbReference type="ARBA" id="ARBA00022801"/>
    </source>
</evidence>
<dbReference type="EC" id="3.4.21.105" evidence="9"/>
<dbReference type="PANTHER" id="PTHR43731">
    <property type="entry name" value="RHOMBOID PROTEASE"/>
    <property type="match status" value="1"/>
</dbReference>
<gene>
    <name evidence="9" type="ORF">P2L57_34330</name>
</gene>
<dbReference type="GO" id="GO:0008233">
    <property type="term" value="F:peptidase activity"/>
    <property type="evidence" value="ECO:0007669"/>
    <property type="project" value="UniProtKB-KW"/>
</dbReference>
<dbReference type="EMBL" id="JARHTQ010000037">
    <property type="protein sequence ID" value="MDF2260606.1"/>
    <property type="molecule type" value="Genomic_DNA"/>
</dbReference>
<evidence type="ECO:0000256" key="7">
    <source>
        <dbReference type="SAM" id="Phobius"/>
    </source>
</evidence>
<keyword evidence="10" id="KW-1185">Reference proteome</keyword>
<evidence type="ECO:0000256" key="3">
    <source>
        <dbReference type="ARBA" id="ARBA00022692"/>
    </source>
</evidence>
<protein>
    <submittedName>
        <fullName evidence="9">Rhomboid family intramembrane serine protease</fullName>
        <ecNumber evidence="9">3.4.21.105</ecNumber>
    </submittedName>
</protein>
<dbReference type="InterPro" id="IPR050925">
    <property type="entry name" value="Rhomboid_protease_S54"/>
</dbReference>
<proteinExistence type="inferred from homology"/>
<keyword evidence="3 7" id="KW-0812">Transmembrane</keyword>
<feature type="domain" description="Peptidase S54 rhomboid" evidence="8">
    <location>
        <begin position="85"/>
        <end position="212"/>
    </location>
</feature>
<keyword evidence="6 7" id="KW-0472">Membrane</keyword>
<dbReference type="Gene3D" id="1.20.1540.10">
    <property type="entry name" value="Rhomboid-like"/>
    <property type="match status" value="1"/>
</dbReference>
<keyword evidence="5 7" id="KW-1133">Transmembrane helix</keyword>
<dbReference type="Pfam" id="PF01694">
    <property type="entry name" value="Rhomboid"/>
    <property type="match status" value="1"/>
</dbReference>
<dbReference type="PANTHER" id="PTHR43731:SF14">
    <property type="entry name" value="PRESENILIN-ASSOCIATED RHOMBOID-LIKE PROTEIN, MITOCHONDRIAL"/>
    <property type="match status" value="1"/>
</dbReference>
<accession>A0ABT5Z9T5</accession>
<evidence type="ECO:0000256" key="5">
    <source>
        <dbReference type="ARBA" id="ARBA00022989"/>
    </source>
</evidence>
<feature type="transmembrane region" description="Helical" evidence="7">
    <location>
        <begin position="49"/>
        <end position="68"/>
    </location>
</feature>
<dbReference type="RefSeq" id="WP_275821382.1">
    <property type="nucleotide sequence ID" value="NZ_BAAANM010000009.1"/>
</dbReference>
<dbReference type="Proteomes" id="UP001220022">
    <property type="component" value="Unassembled WGS sequence"/>
</dbReference>
<comment type="subcellular location">
    <subcellularLocation>
        <location evidence="1">Membrane</location>
        <topology evidence="1">Multi-pass membrane protein</topology>
    </subcellularLocation>
</comment>
<organism evidence="9 10">
    <name type="scientific">Streptantibioticus ferralitis</name>
    <dbReference type="NCBI Taxonomy" id="236510"/>
    <lineage>
        <taxon>Bacteria</taxon>
        <taxon>Bacillati</taxon>
        <taxon>Actinomycetota</taxon>
        <taxon>Actinomycetes</taxon>
        <taxon>Kitasatosporales</taxon>
        <taxon>Streptomycetaceae</taxon>
        <taxon>Streptantibioticus</taxon>
    </lineage>
</organism>
<comment type="caution">
    <text evidence="9">The sequence shown here is derived from an EMBL/GenBank/DDBJ whole genome shotgun (WGS) entry which is preliminary data.</text>
</comment>
<feature type="transmembrane region" description="Helical" evidence="7">
    <location>
        <begin position="151"/>
        <end position="169"/>
    </location>
</feature>
<sequence length="231" mass="23709">MQTHTAVLYGCAAAVVVPGKETLTALLADRKGDSPLDILRAAWRRPVPMASVAVLALTVLTTAAQFAFPTVLEHLERDGAAFDDGQWWRLLTAVLVQSSGWIQAAFNFAALTVVGPIAERVIGPGRWLAAYMLSGLAENGVSAAGWSPHGAGSSVAICGLVGAMAALHLLRGDRWSFRRGFALLIPIAGVALCAVSNNHGVGLLTGCALGAVAAALPVGRLGVRIASAPGA</sequence>
<dbReference type="InterPro" id="IPR035952">
    <property type="entry name" value="Rhomboid-like_sf"/>
</dbReference>
<evidence type="ECO:0000256" key="2">
    <source>
        <dbReference type="ARBA" id="ARBA00009045"/>
    </source>
</evidence>
<keyword evidence="4 9" id="KW-0378">Hydrolase</keyword>
<evidence type="ECO:0000259" key="8">
    <source>
        <dbReference type="Pfam" id="PF01694"/>
    </source>
</evidence>
<dbReference type="SUPFAM" id="SSF144091">
    <property type="entry name" value="Rhomboid-like"/>
    <property type="match status" value="1"/>
</dbReference>
<evidence type="ECO:0000313" key="9">
    <source>
        <dbReference type="EMBL" id="MDF2260606.1"/>
    </source>
</evidence>
<dbReference type="InterPro" id="IPR022764">
    <property type="entry name" value="Peptidase_S54_rhomboid_dom"/>
</dbReference>
<comment type="similarity">
    <text evidence="2">Belongs to the peptidase S54 family.</text>
</comment>
<feature type="transmembrane region" description="Helical" evidence="7">
    <location>
        <begin position="181"/>
        <end position="197"/>
    </location>
</feature>
<evidence type="ECO:0000256" key="1">
    <source>
        <dbReference type="ARBA" id="ARBA00004141"/>
    </source>
</evidence>
<reference evidence="9 10" key="1">
    <citation type="submission" date="2023-03" db="EMBL/GenBank/DDBJ databases">
        <title>Draft genome sequence of type strain Streptomyces ferralitis JCM 14344.</title>
        <authorList>
            <person name="Klaysubun C."/>
            <person name="Duangmal K."/>
        </authorList>
    </citation>
    <scope>NUCLEOTIDE SEQUENCE [LARGE SCALE GENOMIC DNA]</scope>
    <source>
        <strain evidence="9 10">JCM 14344</strain>
    </source>
</reference>
<feature type="transmembrane region" description="Helical" evidence="7">
    <location>
        <begin position="203"/>
        <end position="223"/>
    </location>
</feature>
<dbReference type="GO" id="GO:0006508">
    <property type="term" value="P:proteolysis"/>
    <property type="evidence" value="ECO:0007669"/>
    <property type="project" value="UniProtKB-KW"/>
</dbReference>
<evidence type="ECO:0000313" key="10">
    <source>
        <dbReference type="Proteomes" id="UP001220022"/>
    </source>
</evidence>
<name>A0ABT5Z9T5_9ACTN</name>
<keyword evidence="9" id="KW-0645">Protease</keyword>
<evidence type="ECO:0000256" key="6">
    <source>
        <dbReference type="ARBA" id="ARBA00023136"/>
    </source>
</evidence>